<name>A0A9J5ZG80_SOLCO</name>
<reference evidence="1 2" key="1">
    <citation type="submission" date="2020-09" db="EMBL/GenBank/DDBJ databases">
        <title>De no assembly of potato wild relative species, Solanum commersonii.</title>
        <authorList>
            <person name="Cho K."/>
        </authorList>
    </citation>
    <scope>NUCLEOTIDE SEQUENCE [LARGE SCALE GENOMIC DNA]</scope>
    <source>
        <strain evidence="1">LZ3.2</strain>
        <tissue evidence="1">Leaf</tissue>
    </source>
</reference>
<comment type="caution">
    <text evidence="1">The sequence shown here is derived from an EMBL/GenBank/DDBJ whole genome shotgun (WGS) entry which is preliminary data.</text>
</comment>
<proteinExistence type="predicted"/>
<evidence type="ECO:0000313" key="1">
    <source>
        <dbReference type="EMBL" id="KAG5610959.1"/>
    </source>
</evidence>
<dbReference type="EMBL" id="JACXVP010000004">
    <property type="protein sequence ID" value="KAG5610959.1"/>
    <property type="molecule type" value="Genomic_DNA"/>
</dbReference>
<keyword evidence="2" id="KW-1185">Reference proteome</keyword>
<sequence length="114" mass="13824">MVLGILRGNFSVYRGEEIDGGMEKFKEKWKQRRLLIYNWWSARTRRRSRRIRKSIRGRDSVLGDLKNYESYQNLGYRKYFKVEEINHAILVALVGEEQSNQMRFWWSFGKALTR</sequence>
<accession>A0A9J5ZG80</accession>
<protein>
    <submittedName>
        <fullName evidence="1">Uncharacterized protein</fullName>
    </submittedName>
</protein>
<evidence type="ECO:0000313" key="2">
    <source>
        <dbReference type="Proteomes" id="UP000824120"/>
    </source>
</evidence>
<gene>
    <name evidence="1" type="ORF">H5410_022240</name>
</gene>
<organism evidence="1 2">
    <name type="scientific">Solanum commersonii</name>
    <name type="common">Commerson's wild potato</name>
    <name type="synonym">Commerson's nightshade</name>
    <dbReference type="NCBI Taxonomy" id="4109"/>
    <lineage>
        <taxon>Eukaryota</taxon>
        <taxon>Viridiplantae</taxon>
        <taxon>Streptophyta</taxon>
        <taxon>Embryophyta</taxon>
        <taxon>Tracheophyta</taxon>
        <taxon>Spermatophyta</taxon>
        <taxon>Magnoliopsida</taxon>
        <taxon>eudicotyledons</taxon>
        <taxon>Gunneridae</taxon>
        <taxon>Pentapetalae</taxon>
        <taxon>asterids</taxon>
        <taxon>lamiids</taxon>
        <taxon>Solanales</taxon>
        <taxon>Solanaceae</taxon>
        <taxon>Solanoideae</taxon>
        <taxon>Solaneae</taxon>
        <taxon>Solanum</taxon>
    </lineage>
</organism>
<dbReference type="AlphaFoldDB" id="A0A9J5ZG80"/>
<dbReference type="Proteomes" id="UP000824120">
    <property type="component" value="Chromosome 4"/>
</dbReference>